<reference evidence="2" key="1">
    <citation type="submission" date="2021-04" db="EMBL/GenBank/DDBJ databases">
        <title>Genome based classification of Actinospica acidithermotolerans sp. nov., an actinobacterium isolated from an Indonesian hot spring.</title>
        <authorList>
            <person name="Kusuma A.B."/>
            <person name="Putra K.E."/>
            <person name="Nafisah S."/>
            <person name="Loh J."/>
            <person name="Nouioui I."/>
            <person name="Goodfellow M."/>
        </authorList>
    </citation>
    <scope>NUCLEOTIDE SEQUENCE</scope>
    <source>
        <strain evidence="2">MGRD01-02</strain>
    </source>
</reference>
<dbReference type="AlphaFoldDB" id="A0A941E8W2"/>
<feature type="compositionally biased region" description="Low complexity" evidence="1">
    <location>
        <begin position="51"/>
        <end position="63"/>
    </location>
</feature>
<dbReference type="Gene3D" id="3.40.50.620">
    <property type="entry name" value="HUPs"/>
    <property type="match status" value="2"/>
</dbReference>
<comment type="caution">
    <text evidence="2">The sequence shown here is derived from an EMBL/GenBank/DDBJ whole genome shotgun (WGS) entry which is preliminary data.</text>
</comment>
<keyword evidence="3" id="KW-1185">Reference proteome</keyword>
<sequence length="304" mass="32429">MSELNSHRRVVAWTNGSDEAAHATDWAARHAMARALPLHVLYVPRFDAPVGQGSSPGHSSPGHAAEGGDLASDASDMERVDACLSRLRAQYPDLAVTEQAVLYGRRCPGPGLVDPEDILVTWPSGYLELAEQTELHVHAAARLPAPTVFVPLNEAAQPSGRRVLLLTGPRFFPAAASFAFAAATDLGVAMDVVRLPCAYDEFLDEPRPAAHGPYSLGPRLRSEIAGMQARFLGVPGEFYSLGDRPWPALRTMTRAAQLAVLGAGAGSGVDMRAVYDLGTCPVAVVPERSRRAETESRRAFASLG</sequence>
<dbReference type="EMBL" id="JAGSOH010000029">
    <property type="protein sequence ID" value="MBR7827146.1"/>
    <property type="molecule type" value="Genomic_DNA"/>
</dbReference>
<accession>A0A941E8W2</accession>
<proteinExistence type="predicted"/>
<evidence type="ECO:0000256" key="1">
    <source>
        <dbReference type="SAM" id="MobiDB-lite"/>
    </source>
</evidence>
<evidence type="ECO:0000313" key="2">
    <source>
        <dbReference type="EMBL" id="MBR7827146.1"/>
    </source>
</evidence>
<dbReference type="SUPFAM" id="SSF52402">
    <property type="entry name" value="Adenine nucleotide alpha hydrolases-like"/>
    <property type="match status" value="1"/>
</dbReference>
<dbReference type="Proteomes" id="UP000676325">
    <property type="component" value="Unassembled WGS sequence"/>
</dbReference>
<dbReference type="RefSeq" id="WP_212518293.1">
    <property type="nucleotide sequence ID" value="NZ_JAGSOH010000029.1"/>
</dbReference>
<protein>
    <submittedName>
        <fullName evidence="2">Universal stress protein</fullName>
    </submittedName>
</protein>
<feature type="region of interest" description="Disordered" evidence="1">
    <location>
        <begin position="51"/>
        <end position="72"/>
    </location>
</feature>
<gene>
    <name evidence="2" type="ORF">KDK95_12585</name>
</gene>
<organism evidence="2 3">
    <name type="scientific">Actinospica acidithermotolerans</name>
    <dbReference type="NCBI Taxonomy" id="2828514"/>
    <lineage>
        <taxon>Bacteria</taxon>
        <taxon>Bacillati</taxon>
        <taxon>Actinomycetota</taxon>
        <taxon>Actinomycetes</taxon>
        <taxon>Catenulisporales</taxon>
        <taxon>Actinospicaceae</taxon>
        <taxon>Actinospica</taxon>
    </lineage>
</organism>
<dbReference type="InterPro" id="IPR014729">
    <property type="entry name" value="Rossmann-like_a/b/a_fold"/>
</dbReference>
<evidence type="ECO:0000313" key="3">
    <source>
        <dbReference type="Proteomes" id="UP000676325"/>
    </source>
</evidence>
<name>A0A941E8W2_9ACTN</name>